<accession>A0A2J7RNC7</accession>
<dbReference type="AlphaFoldDB" id="A0A2J7RNC7"/>
<keyword evidence="1" id="KW-0812">Transmembrane</keyword>
<keyword evidence="1" id="KW-1133">Transmembrane helix</keyword>
<evidence type="ECO:0000313" key="3">
    <source>
        <dbReference type="EMBL" id="PNF42345.1"/>
    </source>
</evidence>
<dbReference type="Proteomes" id="UP000235965">
    <property type="component" value="Unassembled WGS sequence"/>
</dbReference>
<dbReference type="PROSITE" id="PS50878">
    <property type="entry name" value="RT_POL"/>
    <property type="match status" value="1"/>
</dbReference>
<feature type="domain" description="Reverse transcriptase" evidence="2">
    <location>
        <begin position="16"/>
        <end position="268"/>
    </location>
</feature>
<proteinExistence type="predicted"/>
<evidence type="ECO:0000313" key="4">
    <source>
        <dbReference type="Proteomes" id="UP000235965"/>
    </source>
</evidence>
<evidence type="ECO:0000256" key="1">
    <source>
        <dbReference type="SAM" id="Phobius"/>
    </source>
</evidence>
<keyword evidence="4" id="KW-1185">Reference proteome</keyword>
<keyword evidence="1" id="KW-0472">Membrane</keyword>
<dbReference type="InterPro" id="IPR000477">
    <property type="entry name" value="RT_dom"/>
</dbReference>
<name>A0A2J7RNC7_9NEOP</name>
<protein>
    <recommendedName>
        <fullName evidence="2">Reverse transcriptase domain-containing protein</fullName>
    </recommendedName>
</protein>
<comment type="caution">
    <text evidence="3">The sequence shown here is derived from an EMBL/GenBank/DDBJ whole genome shotgun (WGS) entry which is preliminary data.</text>
</comment>
<reference evidence="3 4" key="1">
    <citation type="submission" date="2017-12" db="EMBL/GenBank/DDBJ databases">
        <title>Hemimetabolous genomes reveal molecular basis of termite eusociality.</title>
        <authorList>
            <person name="Harrison M.C."/>
            <person name="Jongepier E."/>
            <person name="Robertson H.M."/>
            <person name="Arning N."/>
            <person name="Bitard-Feildel T."/>
            <person name="Chao H."/>
            <person name="Childers C.P."/>
            <person name="Dinh H."/>
            <person name="Doddapaneni H."/>
            <person name="Dugan S."/>
            <person name="Gowin J."/>
            <person name="Greiner C."/>
            <person name="Han Y."/>
            <person name="Hu H."/>
            <person name="Hughes D.S.T."/>
            <person name="Huylmans A.-K."/>
            <person name="Kemena C."/>
            <person name="Kremer L.P.M."/>
            <person name="Lee S.L."/>
            <person name="Lopez-Ezquerra A."/>
            <person name="Mallet L."/>
            <person name="Monroy-Kuhn J.M."/>
            <person name="Moser A."/>
            <person name="Murali S.C."/>
            <person name="Muzny D.M."/>
            <person name="Otani S."/>
            <person name="Piulachs M.-D."/>
            <person name="Poelchau M."/>
            <person name="Qu J."/>
            <person name="Schaub F."/>
            <person name="Wada-Katsumata A."/>
            <person name="Worley K.C."/>
            <person name="Xie Q."/>
            <person name="Ylla G."/>
            <person name="Poulsen M."/>
            <person name="Gibbs R.A."/>
            <person name="Schal C."/>
            <person name="Richards S."/>
            <person name="Belles X."/>
            <person name="Korb J."/>
            <person name="Bornberg-Bauer E."/>
        </authorList>
    </citation>
    <scope>NUCLEOTIDE SEQUENCE [LARGE SCALE GENOMIC DNA]</scope>
    <source>
        <tissue evidence="3">Whole body</tissue>
    </source>
</reference>
<sequence>MSSLFIISPLTCICNNSLSHGIFPDRLKYSDIRPLFKKGEKTNISNYMPISLLTSFSKVLEKAMSIQLIGHLNNNNILVEEQFGFRTKSLTDEAINKLVNEICKTFNSKHLIGGIFCDLEKDFNCVNHEVLLSKLELYGIKGKTKLWLESYFINRYQRLLITNINLNLNKFSTWGKIILGVLQGLILGPLLFLIYINDLPKAVNDKTVPILFADDTSLLVKSSNYDDLCVNINDAFHSINQWFKVNKLSINFNKTHYIQFTARNKNCI</sequence>
<dbReference type="PANTHER" id="PTHR33332">
    <property type="entry name" value="REVERSE TRANSCRIPTASE DOMAIN-CONTAINING PROTEIN"/>
    <property type="match status" value="1"/>
</dbReference>
<feature type="transmembrane region" description="Helical" evidence="1">
    <location>
        <begin position="174"/>
        <end position="196"/>
    </location>
</feature>
<gene>
    <name evidence="3" type="ORF">B7P43_G03674</name>
</gene>
<dbReference type="EMBL" id="NEVH01002541">
    <property type="protein sequence ID" value="PNF42345.1"/>
    <property type="molecule type" value="Genomic_DNA"/>
</dbReference>
<evidence type="ECO:0000259" key="2">
    <source>
        <dbReference type="PROSITE" id="PS50878"/>
    </source>
</evidence>
<dbReference type="CDD" id="cd01650">
    <property type="entry name" value="RT_nLTR_like"/>
    <property type="match status" value="1"/>
</dbReference>
<dbReference type="Pfam" id="PF00078">
    <property type="entry name" value="RVT_1"/>
    <property type="match status" value="1"/>
</dbReference>
<organism evidence="3 4">
    <name type="scientific">Cryptotermes secundus</name>
    <dbReference type="NCBI Taxonomy" id="105785"/>
    <lineage>
        <taxon>Eukaryota</taxon>
        <taxon>Metazoa</taxon>
        <taxon>Ecdysozoa</taxon>
        <taxon>Arthropoda</taxon>
        <taxon>Hexapoda</taxon>
        <taxon>Insecta</taxon>
        <taxon>Pterygota</taxon>
        <taxon>Neoptera</taxon>
        <taxon>Polyneoptera</taxon>
        <taxon>Dictyoptera</taxon>
        <taxon>Blattodea</taxon>
        <taxon>Blattoidea</taxon>
        <taxon>Termitoidae</taxon>
        <taxon>Kalotermitidae</taxon>
        <taxon>Cryptotermitinae</taxon>
        <taxon>Cryptotermes</taxon>
    </lineage>
</organism>